<dbReference type="EMBL" id="MJEQ01003910">
    <property type="protein sequence ID" value="OIT22079.1"/>
    <property type="molecule type" value="Genomic_DNA"/>
</dbReference>
<protein>
    <submittedName>
        <fullName evidence="2">Uncharacterized protein</fullName>
    </submittedName>
</protein>
<name>A0A1J6KJU9_NICAT</name>
<dbReference type="AlphaFoldDB" id="A0A1J6KJU9"/>
<proteinExistence type="predicted"/>
<evidence type="ECO:0000256" key="1">
    <source>
        <dbReference type="SAM" id="MobiDB-lite"/>
    </source>
</evidence>
<feature type="region of interest" description="Disordered" evidence="1">
    <location>
        <begin position="1"/>
        <end position="31"/>
    </location>
</feature>
<evidence type="ECO:0000313" key="3">
    <source>
        <dbReference type="Proteomes" id="UP000187609"/>
    </source>
</evidence>
<dbReference type="Gramene" id="OIT22079">
    <property type="protein sequence ID" value="OIT22079"/>
    <property type="gene ID" value="A4A49_65011"/>
</dbReference>
<evidence type="ECO:0000313" key="2">
    <source>
        <dbReference type="EMBL" id="OIT22079.1"/>
    </source>
</evidence>
<accession>A0A1J6KJU9</accession>
<dbReference type="Proteomes" id="UP000187609">
    <property type="component" value="Unassembled WGS sequence"/>
</dbReference>
<feature type="region of interest" description="Disordered" evidence="1">
    <location>
        <begin position="223"/>
        <end position="259"/>
    </location>
</feature>
<reference evidence="2" key="1">
    <citation type="submission" date="2016-11" db="EMBL/GenBank/DDBJ databases">
        <title>The genome of Nicotiana attenuata.</title>
        <authorList>
            <person name="Xu S."/>
            <person name="Brockmoeller T."/>
            <person name="Gaquerel E."/>
            <person name="Navarro A."/>
            <person name="Kuhl H."/>
            <person name="Gase K."/>
            <person name="Ling Z."/>
            <person name="Zhou W."/>
            <person name="Kreitzer C."/>
            <person name="Stanke M."/>
            <person name="Tang H."/>
            <person name="Lyons E."/>
            <person name="Pandey P."/>
            <person name="Pandey S.P."/>
            <person name="Timmermann B."/>
            <person name="Baldwin I.T."/>
        </authorList>
    </citation>
    <scope>NUCLEOTIDE SEQUENCE [LARGE SCALE GENOMIC DNA]</scope>
    <source>
        <strain evidence="2">UT</strain>
    </source>
</reference>
<gene>
    <name evidence="2" type="ORF">A4A49_65011</name>
</gene>
<sequence length="407" mass="46071">MARQRKKLPSPTEAKETERNMETPAQSQSRRWLTGMGSAPTVFHNPAQDVEIDGAIVTPNTEIQQKLIPLTFGSFLPQKFQPIMEEIEGKEEQSAVKENLETVHRRLQFSTAGTNVQIPSAIAPSEKIGNKEEVPTMHKNRNSQMGKILNYVPPAIREGQAGNLEGVQRATKRKRNKNKTNLKWLPKEHKGNETDQVEGHTDLAKQSIAETEGIQTGLLKQSMPEGGTLMANDKDEESGQKDQNTSAIGKGKAVQQAPVTSISSSNRFGILQTNDIDTIQGDAGPQRNRQRGIHPKPFKLYGSVMEHSDFKGIVEKVWRQDVKAEPMQRIWLKLKMLNMDLKDLNTYMASYKYQLNQARHKLEVIQNQLMTHPLDRQLINQERLALAETEKWSNIEEQVLKQKFRAN</sequence>
<organism evidence="2 3">
    <name type="scientific">Nicotiana attenuata</name>
    <name type="common">Coyote tobacco</name>
    <dbReference type="NCBI Taxonomy" id="49451"/>
    <lineage>
        <taxon>Eukaryota</taxon>
        <taxon>Viridiplantae</taxon>
        <taxon>Streptophyta</taxon>
        <taxon>Embryophyta</taxon>
        <taxon>Tracheophyta</taxon>
        <taxon>Spermatophyta</taxon>
        <taxon>Magnoliopsida</taxon>
        <taxon>eudicotyledons</taxon>
        <taxon>Gunneridae</taxon>
        <taxon>Pentapetalae</taxon>
        <taxon>asterids</taxon>
        <taxon>lamiids</taxon>
        <taxon>Solanales</taxon>
        <taxon>Solanaceae</taxon>
        <taxon>Nicotianoideae</taxon>
        <taxon>Nicotianeae</taxon>
        <taxon>Nicotiana</taxon>
    </lineage>
</organism>
<keyword evidence="3" id="KW-1185">Reference proteome</keyword>
<comment type="caution">
    <text evidence="2">The sequence shown here is derived from an EMBL/GenBank/DDBJ whole genome shotgun (WGS) entry which is preliminary data.</text>
</comment>